<keyword evidence="3" id="KW-1185">Reference proteome</keyword>
<evidence type="ECO:0000256" key="1">
    <source>
        <dbReference type="SAM" id="Phobius"/>
    </source>
</evidence>
<keyword evidence="1" id="KW-1133">Transmembrane helix</keyword>
<accession>A0A2T0GXG3</accession>
<evidence type="ECO:0000313" key="2">
    <source>
        <dbReference type="EMBL" id="PRW63802.1"/>
    </source>
</evidence>
<gene>
    <name evidence="2" type="ORF">CEP50_08440</name>
</gene>
<reference evidence="2 3" key="1">
    <citation type="submission" date="2018-03" db="EMBL/GenBank/DDBJ databases">
        <title>Actinopolyspora mortivallis from Sahara, screening for active biomolecules.</title>
        <authorList>
            <person name="Selama O."/>
            <person name="Wellington E.M.H."/>
            <person name="Hacene H."/>
        </authorList>
    </citation>
    <scope>NUCLEOTIDE SEQUENCE [LARGE SCALE GENOMIC DNA]</scope>
    <source>
        <strain evidence="2 3">M5A</strain>
    </source>
</reference>
<protein>
    <submittedName>
        <fullName evidence="2">Uncharacterized protein</fullName>
    </submittedName>
</protein>
<sequence length="79" mass="8365">MREHWAAAAVSLSTLVLTLLTGGVARAATSETVLRATGPMETLSPQVGIIAVVFGVLGMIVGALRRKRVPVQPENQRRS</sequence>
<organism evidence="2 3">
    <name type="scientific">Actinopolyspora mortivallis</name>
    <dbReference type="NCBI Taxonomy" id="33906"/>
    <lineage>
        <taxon>Bacteria</taxon>
        <taxon>Bacillati</taxon>
        <taxon>Actinomycetota</taxon>
        <taxon>Actinomycetes</taxon>
        <taxon>Actinopolysporales</taxon>
        <taxon>Actinopolysporaceae</taxon>
        <taxon>Actinopolyspora</taxon>
    </lineage>
</organism>
<name>A0A2T0GXG3_ACTMO</name>
<comment type="caution">
    <text evidence="2">The sequence shown here is derived from an EMBL/GenBank/DDBJ whole genome shotgun (WGS) entry which is preliminary data.</text>
</comment>
<feature type="transmembrane region" description="Helical" evidence="1">
    <location>
        <begin position="43"/>
        <end position="64"/>
    </location>
</feature>
<dbReference type="Proteomes" id="UP000239352">
    <property type="component" value="Unassembled WGS sequence"/>
</dbReference>
<dbReference type="RefSeq" id="WP_106113380.1">
    <property type="nucleotide sequence ID" value="NZ_PVSR01000009.1"/>
</dbReference>
<dbReference type="EMBL" id="PVSR01000009">
    <property type="protein sequence ID" value="PRW63802.1"/>
    <property type="molecule type" value="Genomic_DNA"/>
</dbReference>
<dbReference type="STRING" id="1050202.GCA_000384035_00405"/>
<proteinExistence type="predicted"/>
<keyword evidence="1" id="KW-0812">Transmembrane</keyword>
<dbReference type="InParanoid" id="A0A2T0GXG3"/>
<dbReference type="AlphaFoldDB" id="A0A2T0GXG3"/>
<evidence type="ECO:0000313" key="3">
    <source>
        <dbReference type="Proteomes" id="UP000239352"/>
    </source>
</evidence>
<keyword evidence="1" id="KW-0472">Membrane</keyword>